<sequence>MGPCEAAFSAAPRGFAPYAERVDAPFDEAACLDALEHGTQHRFGELRDAELSAGASVYTVWESRRLLFVGRTEPDADGRKRPDSLERRLTYHAYGMRSRDIFSVHLCDRFIVPTLTEAQRRRLADGDSHLLDALTAAYVRNLCEYRFVAVPDGRSLQVHERVQVGALGAGKPLLNGR</sequence>
<dbReference type="Proteomes" id="UP001241092">
    <property type="component" value="Chromosome"/>
</dbReference>
<organism evidence="1 2">
    <name type="scientific">Mycolicibacterium mageritense</name>
    <name type="common">Mycobacterium mageritense</name>
    <dbReference type="NCBI Taxonomy" id="53462"/>
    <lineage>
        <taxon>Bacteria</taxon>
        <taxon>Bacillati</taxon>
        <taxon>Actinomycetota</taxon>
        <taxon>Actinomycetes</taxon>
        <taxon>Mycobacteriales</taxon>
        <taxon>Mycobacteriaceae</taxon>
        <taxon>Mycolicibacterium</taxon>
    </lineage>
</organism>
<evidence type="ECO:0000313" key="2">
    <source>
        <dbReference type="Proteomes" id="UP001241092"/>
    </source>
</evidence>
<gene>
    <name evidence="1" type="ORF">hbim_00300</name>
</gene>
<name>A0AAI8TPC2_MYCME</name>
<protein>
    <submittedName>
        <fullName evidence="1">Uncharacterized protein</fullName>
    </submittedName>
</protein>
<dbReference type="AlphaFoldDB" id="A0AAI8TPC2"/>
<accession>A0AAI8TPC2</accession>
<proteinExistence type="predicted"/>
<dbReference type="EMBL" id="AP027452">
    <property type="protein sequence ID" value="BDY26389.1"/>
    <property type="molecule type" value="Genomic_DNA"/>
</dbReference>
<evidence type="ECO:0000313" key="1">
    <source>
        <dbReference type="EMBL" id="BDY26389.1"/>
    </source>
</evidence>
<reference evidence="1" key="1">
    <citation type="submission" date="2023-03" db="EMBL/GenBank/DDBJ databases">
        <title>Draft genome sequence of a Mycolicibacterium mageritense strain H4_3_1 isolated from a hybrid biological-inorganic system reactor.</title>
        <authorList>
            <person name="Feng X."/>
            <person name="Kazama D."/>
            <person name="Sato K."/>
            <person name="Kobayashi H."/>
        </authorList>
    </citation>
    <scope>NUCLEOTIDE SEQUENCE</scope>
    <source>
        <strain evidence="1">H4_3_1</strain>
    </source>
</reference>